<dbReference type="Pfam" id="PF13853">
    <property type="entry name" value="7tm_4"/>
    <property type="match status" value="1"/>
</dbReference>
<keyword evidence="13" id="KW-1185">Reference proteome</keyword>
<dbReference type="PRINTS" id="PR00237">
    <property type="entry name" value="GPCRRHODOPSN"/>
</dbReference>
<dbReference type="PROSITE" id="PS50262">
    <property type="entry name" value="G_PROTEIN_RECEP_F1_2"/>
    <property type="match status" value="1"/>
</dbReference>
<dbReference type="PANTHER" id="PTHR26450:SF179">
    <property type="entry name" value="OLFACTORY RECEPTOR"/>
    <property type="match status" value="1"/>
</dbReference>
<sequence>RIGPSMTCPNPSTFLLTGIPGLESEHVWISIPFCLMYVIALLGNGTVLFVVQQEETLHEPMYYFLSMLAVIDLVLSTAIVPKMLSIFWLDSREISFEACFLQMFFIHTFTAVESGVLLAMSFDRYVAICNPLRYNTILTSPKIVQIGLLSLARGVGVVTPLTCLLTSLPYCNTNVIPHSYCEYMAVMQLACTDSAVSDLYSIIVATALAGTDFIFITFSYGMILRSVLRLSSQEAHLKAFSTCGSHVWVILLFYLGGLLSMYLHIFNLRLAPHTQVLVADLYLIVPPMLNPVIYGMKTKQIRKRVFKLFGQRKILAEPSIKGGH</sequence>
<dbReference type="InterPro" id="IPR000725">
    <property type="entry name" value="Olfact_rcpt"/>
</dbReference>
<reference evidence="12" key="2">
    <citation type="submission" date="2025-09" db="UniProtKB">
        <authorList>
            <consortium name="Ensembl"/>
        </authorList>
    </citation>
    <scope>IDENTIFICATION</scope>
</reference>
<dbReference type="PANTHER" id="PTHR26450">
    <property type="entry name" value="OLFACTORY RECEPTOR 56B1-RELATED"/>
    <property type="match status" value="1"/>
</dbReference>
<keyword evidence="5 10" id="KW-0552">Olfaction</keyword>
<comment type="similarity">
    <text evidence="9">Belongs to the G-protein coupled receptor 1 family.</text>
</comment>
<evidence type="ECO:0000256" key="7">
    <source>
        <dbReference type="ARBA" id="ARBA00023136"/>
    </source>
</evidence>
<keyword evidence="10" id="KW-1003">Cell membrane</keyword>
<evidence type="ECO:0000256" key="5">
    <source>
        <dbReference type="ARBA" id="ARBA00022725"/>
    </source>
</evidence>
<feature type="transmembrane region" description="Helical" evidence="10">
    <location>
        <begin position="100"/>
        <end position="122"/>
    </location>
</feature>
<dbReference type="Gene3D" id="1.20.1070.10">
    <property type="entry name" value="Rhodopsin 7-helix transmembrane proteins"/>
    <property type="match status" value="1"/>
</dbReference>
<accession>A0A8C3XPC3</accession>
<dbReference type="SUPFAM" id="SSF81321">
    <property type="entry name" value="Family A G protein-coupled receptor-like"/>
    <property type="match status" value="1"/>
</dbReference>
<dbReference type="InterPro" id="IPR050402">
    <property type="entry name" value="OR51/52/56-like"/>
</dbReference>
<dbReference type="PRINTS" id="PR00245">
    <property type="entry name" value="OLFACTORYR"/>
</dbReference>
<dbReference type="GO" id="GO:0004984">
    <property type="term" value="F:olfactory receptor activity"/>
    <property type="evidence" value="ECO:0007669"/>
    <property type="project" value="InterPro"/>
</dbReference>
<evidence type="ECO:0000256" key="4">
    <source>
        <dbReference type="ARBA" id="ARBA00022692"/>
    </source>
</evidence>
<evidence type="ECO:0000256" key="6">
    <source>
        <dbReference type="ARBA" id="ARBA00022989"/>
    </source>
</evidence>
<evidence type="ECO:0000256" key="8">
    <source>
        <dbReference type="ARBA" id="ARBA00023224"/>
    </source>
</evidence>
<keyword evidence="6 10" id="KW-1133">Transmembrane helix</keyword>
<feature type="transmembrane region" description="Helical" evidence="10">
    <location>
        <begin position="143"/>
        <end position="168"/>
    </location>
</feature>
<dbReference type="GO" id="GO:0004930">
    <property type="term" value="F:G protein-coupled receptor activity"/>
    <property type="evidence" value="ECO:0007669"/>
    <property type="project" value="UniProtKB-KW"/>
</dbReference>
<evidence type="ECO:0000256" key="10">
    <source>
        <dbReference type="RuleBase" id="RU363047"/>
    </source>
</evidence>
<dbReference type="Proteomes" id="UP000694403">
    <property type="component" value="Unplaced"/>
</dbReference>
<keyword evidence="3 10" id="KW-0716">Sensory transduction</keyword>
<proteinExistence type="inferred from homology"/>
<dbReference type="Ensembl" id="ENSCSRT00000014833.1">
    <property type="protein sequence ID" value="ENSCSRP00000014232.1"/>
    <property type="gene ID" value="ENSCSRG00000010870.1"/>
</dbReference>
<evidence type="ECO:0000256" key="9">
    <source>
        <dbReference type="RuleBase" id="RU000688"/>
    </source>
</evidence>
<feature type="transmembrane region" description="Helical" evidence="10">
    <location>
        <begin position="277"/>
        <end position="296"/>
    </location>
</feature>
<feature type="transmembrane region" description="Helical" evidence="10">
    <location>
        <begin position="27"/>
        <end position="50"/>
    </location>
</feature>
<evidence type="ECO:0000256" key="2">
    <source>
        <dbReference type="ARBA" id="ARBA00004141"/>
    </source>
</evidence>
<feature type="transmembrane region" description="Helical" evidence="10">
    <location>
        <begin position="245"/>
        <end position="265"/>
    </location>
</feature>
<keyword evidence="8 9" id="KW-0807">Transducer</keyword>
<feature type="transmembrane region" description="Helical" evidence="10">
    <location>
        <begin position="199"/>
        <end position="224"/>
    </location>
</feature>
<evidence type="ECO:0000256" key="3">
    <source>
        <dbReference type="ARBA" id="ARBA00022606"/>
    </source>
</evidence>
<reference evidence="12" key="1">
    <citation type="submission" date="2025-08" db="UniProtKB">
        <authorList>
            <consortium name="Ensembl"/>
        </authorList>
    </citation>
    <scope>IDENTIFICATION</scope>
</reference>
<dbReference type="InterPro" id="IPR017452">
    <property type="entry name" value="GPCR_Rhodpsn_7TM"/>
</dbReference>
<keyword evidence="9" id="KW-0297">G-protein coupled receptor</keyword>
<evidence type="ECO:0000259" key="11">
    <source>
        <dbReference type="PROSITE" id="PS50262"/>
    </source>
</evidence>
<evidence type="ECO:0000313" key="12">
    <source>
        <dbReference type="Ensembl" id="ENSCSRP00000014232.1"/>
    </source>
</evidence>
<dbReference type="GO" id="GO:0005886">
    <property type="term" value="C:plasma membrane"/>
    <property type="evidence" value="ECO:0007669"/>
    <property type="project" value="UniProtKB-SubCell"/>
</dbReference>
<name>A0A8C3XPC3_CHESE</name>
<comment type="function">
    <text evidence="1">Odorant receptor.</text>
</comment>
<feature type="transmembrane region" description="Helical" evidence="10">
    <location>
        <begin position="62"/>
        <end position="80"/>
    </location>
</feature>
<dbReference type="InterPro" id="IPR000276">
    <property type="entry name" value="GPCR_Rhodpsn"/>
</dbReference>
<evidence type="ECO:0000313" key="13">
    <source>
        <dbReference type="Proteomes" id="UP000694403"/>
    </source>
</evidence>
<protein>
    <recommendedName>
        <fullName evidence="10">Olfactory receptor</fullName>
    </recommendedName>
</protein>
<organism evidence="12 13">
    <name type="scientific">Chelydra serpentina</name>
    <name type="common">Snapping turtle</name>
    <name type="synonym">Testudo serpentina</name>
    <dbReference type="NCBI Taxonomy" id="8475"/>
    <lineage>
        <taxon>Eukaryota</taxon>
        <taxon>Metazoa</taxon>
        <taxon>Chordata</taxon>
        <taxon>Craniata</taxon>
        <taxon>Vertebrata</taxon>
        <taxon>Euteleostomi</taxon>
        <taxon>Archelosauria</taxon>
        <taxon>Testudinata</taxon>
        <taxon>Testudines</taxon>
        <taxon>Cryptodira</taxon>
        <taxon>Durocryptodira</taxon>
        <taxon>Americhelydia</taxon>
        <taxon>Chelydroidea</taxon>
        <taxon>Chelydridae</taxon>
        <taxon>Chelydra</taxon>
    </lineage>
</organism>
<feature type="domain" description="G-protein coupled receptors family 1 profile" evidence="11">
    <location>
        <begin position="43"/>
        <end position="294"/>
    </location>
</feature>
<dbReference type="FunFam" id="1.20.1070.10:FF:000006">
    <property type="entry name" value="Olfactory receptor"/>
    <property type="match status" value="1"/>
</dbReference>
<keyword evidence="9" id="KW-0675">Receptor</keyword>
<dbReference type="PROSITE" id="PS00237">
    <property type="entry name" value="G_PROTEIN_RECEP_F1_1"/>
    <property type="match status" value="1"/>
</dbReference>
<keyword evidence="4 9" id="KW-0812">Transmembrane</keyword>
<keyword evidence="7 10" id="KW-0472">Membrane</keyword>
<dbReference type="CDD" id="cd15950">
    <property type="entry name" value="7tmA_OR52I-like"/>
    <property type="match status" value="1"/>
</dbReference>
<comment type="subcellular location">
    <subcellularLocation>
        <location evidence="10">Cell membrane</location>
        <topology evidence="10">Multi-pass membrane protein</topology>
    </subcellularLocation>
    <subcellularLocation>
        <location evidence="2">Membrane</location>
        <topology evidence="2">Multi-pass membrane protein</topology>
    </subcellularLocation>
</comment>
<dbReference type="AlphaFoldDB" id="A0A8C3XPC3"/>
<evidence type="ECO:0000256" key="1">
    <source>
        <dbReference type="ARBA" id="ARBA00002936"/>
    </source>
</evidence>